<dbReference type="Pfam" id="PF11867">
    <property type="entry name" value="T1RH-like_C"/>
    <property type="match status" value="1"/>
</dbReference>
<dbReference type="Proteomes" id="UP001153328">
    <property type="component" value="Unassembled WGS sequence"/>
</dbReference>
<dbReference type="PROSITE" id="PS51192">
    <property type="entry name" value="HELICASE_ATP_BIND_1"/>
    <property type="match status" value="1"/>
</dbReference>
<evidence type="ECO:0000256" key="1">
    <source>
        <dbReference type="ARBA" id="ARBA00000851"/>
    </source>
</evidence>
<evidence type="ECO:0000256" key="7">
    <source>
        <dbReference type="ARBA" id="ARBA00022759"/>
    </source>
</evidence>
<dbReference type="Gene3D" id="3.90.1570.50">
    <property type="match status" value="1"/>
</dbReference>
<dbReference type="InterPro" id="IPR004473">
    <property type="entry name" value="Restrct_endonuc_typeI_HsdR"/>
</dbReference>
<protein>
    <recommendedName>
        <fullName evidence="11">Type I restriction enzyme endonuclease subunit</fullName>
        <shortName evidence="11">R protein</shortName>
        <ecNumber evidence="11">3.1.21.3</ecNumber>
    </recommendedName>
</protein>
<evidence type="ECO:0000256" key="3">
    <source>
        <dbReference type="ARBA" id="ARBA00011296"/>
    </source>
</evidence>
<dbReference type="PANTHER" id="PTHR30195:SF15">
    <property type="entry name" value="TYPE I RESTRICTION ENZYME HINDI ENDONUCLEASE SUBUNIT"/>
    <property type="match status" value="1"/>
</dbReference>
<dbReference type="AlphaFoldDB" id="A0A9W4H1S3"/>
<dbReference type="InterPro" id="IPR007409">
    <property type="entry name" value="Restrct_endonuc_type1_HsdR_N"/>
</dbReference>
<sequence>MTTSPPGQGNGNAPRADRQANTPPTPKADAKLTEAVWEGYALEDLAELAWDTVPGKDIAPGAERHGHRNAWDDLVLHDELATAIARLNPGLTPSAIDEALRIATDPASSEAYPENRQAHAHLTTGIRLAYTDEFGAEQTPTVRLVDFNDPGANTYLAANQVTLRDSEGRHRRFDLVVYVNGLPLAVAELKSAADEKATLKDAHAQLQTYLAEFPLAFRYNVLCLLSDGVTAKYGTVFTPYEHYAPWNVDDDGVRVDTGAPEYDGLEALSIAVHGLFNQARFLSLTRNFVNFTPPKSGEPLSGKRIAKPHQYFAVTKAVEKIVEASRSNGQAGVVWHTQGAGKSEEMVETSSLVSRHPALNNPTIVVVTDRNDLDDQLYDTFRDSRTLLGQDPLQVTTREQLRGELSARTVGGIIFTTLQKFGLSPEEKQAGTVHPLLSDRRNILVIVDEAHRSHYDSLDGYARHLRDALPYATLIAFTGTPISRADADTRAVFGEYIDIYDLKRAVDDEATVRVFHEPRVIDVSLPPGVDPDTIDQQANALTEGMDDAERRRAVRYAATMNTVYGAPDRIATLADDLIDHWEQRRALMEPDIGCHGKAMVVCATREICVKVFDALAERRPDWASDKVDEGVMKIVFHGDRTDPEHLRKHVLRKSEQRTVQGRAKDPDDPLELLIVHSMLLTGYDAPPIHTLYMDRPMQGANLMQALARVNRRFRAKQDGLLVGYAPLTDNLKKALHDYSDQDREDKTLGADIDRAITEVKNELAALRGMLAGVQWREALADTSHPRPRVRALGLAVEYLRSPNTPGNKVEPGEVPLSTRFKDSAARLDRFYRVCAMSKEIAERCEDLEGWRADVAFFSETRAWMVKKDAADREAAGQPLTAEVRRYLEALAASVVDAEDITDLYEEAGIGRLDITRLNDAALRRLENSETPHLVAEALRRLIEQKMREVTKHNVVRHESFSERLDALMKRYMLQQLTSAQVIAELAAMAREVSEEARRGERFDPPLNHAELAFYDAVAHRDMAELMAGGDETLAAIARALVADIRKNLSVDWLSREPVRAKLRTRIRRVLAMFDYPPDEEREAVDLVLKQMETFAAQWAPSAKGA</sequence>
<dbReference type="InterPro" id="IPR055180">
    <property type="entry name" value="HsdR_RecA-like_helicase_dom_2"/>
</dbReference>
<evidence type="ECO:0000313" key="15">
    <source>
        <dbReference type="Proteomes" id="UP001153328"/>
    </source>
</evidence>
<evidence type="ECO:0000256" key="5">
    <source>
        <dbReference type="ARBA" id="ARBA00022741"/>
    </source>
</evidence>
<dbReference type="PANTHER" id="PTHR30195">
    <property type="entry name" value="TYPE I SITE-SPECIFIC DEOXYRIBONUCLEASE PROTEIN SUBUNIT M AND R"/>
    <property type="match status" value="1"/>
</dbReference>
<evidence type="ECO:0000256" key="10">
    <source>
        <dbReference type="ARBA" id="ARBA00023125"/>
    </source>
</evidence>
<keyword evidence="6 11" id="KW-0680">Restriction system</keyword>
<comment type="catalytic activity">
    <reaction evidence="1 11">
        <text>Endonucleolytic cleavage of DNA to give random double-stranded fragments with terminal 5'-phosphates, ATP is simultaneously hydrolyzed.</text>
        <dbReference type="EC" id="3.1.21.3"/>
    </reaction>
</comment>
<dbReference type="Pfam" id="PF04313">
    <property type="entry name" value="HSDR_N"/>
    <property type="match status" value="1"/>
</dbReference>
<dbReference type="GO" id="GO:0009307">
    <property type="term" value="P:DNA restriction-modification system"/>
    <property type="evidence" value="ECO:0007669"/>
    <property type="project" value="UniProtKB-KW"/>
</dbReference>
<keyword evidence="9 11" id="KW-0067">ATP-binding</keyword>
<accession>A0A9W4H1S3</accession>
<evidence type="ECO:0000256" key="12">
    <source>
        <dbReference type="SAM" id="MobiDB-lite"/>
    </source>
</evidence>
<proteinExistence type="inferred from homology"/>
<comment type="caution">
    <text evidence="14">The sequence shown here is derived from an EMBL/GenBank/DDBJ whole genome shotgun (WGS) entry which is preliminary data.</text>
</comment>
<evidence type="ECO:0000256" key="6">
    <source>
        <dbReference type="ARBA" id="ARBA00022747"/>
    </source>
</evidence>
<dbReference type="RefSeq" id="WP_205043100.1">
    <property type="nucleotide sequence ID" value="NZ_CAJVAX010000017.1"/>
</dbReference>
<evidence type="ECO:0000259" key="13">
    <source>
        <dbReference type="PROSITE" id="PS51192"/>
    </source>
</evidence>
<keyword evidence="5 11" id="KW-0547">Nucleotide-binding</keyword>
<dbReference type="GO" id="GO:0003677">
    <property type="term" value="F:DNA binding"/>
    <property type="evidence" value="ECO:0007669"/>
    <property type="project" value="UniProtKB-KW"/>
</dbReference>
<name>A0A9W4H1S3_9ACTN</name>
<evidence type="ECO:0000256" key="4">
    <source>
        <dbReference type="ARBA" id="ARBA00022722"/>
    </source>
</evidence>
<dbReference type="CDD" id="cd18030">
    <property type="entry name" value="DEXHc_RE_I_HsdR"/>
    <property type="match status" value="1"/>
</dbReference>
<organism evidence="14 15">
    <name type="scientific">Actinacidiphila bryophytorum</name>
    <dbReference type="NCBI Taxonomy" id="1436133"/>
    <lineage>
        <taxon>Bacteria</taxon>
        <taxon>Bacillati</taxon>
        <taxon>Actinomycetota</taxon>
        <taxon>Actinomycetes</taxon>
        <taxon>Kitasatosporales</taxon>
        <taxon>Streptomycetaceae</taxon>
        <taxon>Actinacidiphila</taxon>
    </lineage>
</organism>
<comment type="subunit">
    <text evidence="3 11">The type I restriction/modification system is composed of three polypeptides R, M and S.</text>
</comment>
<dbReference type="InterPro" id="IPR051268">
    <property type="entry name" value="Type-I_R_enzyme_R_subunit"/>
</dbReference>
<dbReference type="GO" id="GO:0009035">
    <property type="term" value="F:type I site-specific deoxyribonuclease activity"/>
    <property type="evidence" value="ECO:0007669"/>
    <property type="project" value="UniProtKB-EC"/>
</dbReference>
<dbReference type="EC" id="3.1.21.3" evidence="11"/>
<dbReference type="Pfam" id="PF22679">
    <property type="entry name" value="T1R_D3-like"/>
    <property type="match status" value="1"/>
</dbReference>
<dbReference type="SUPFAM" id="SSF52540">
    <property type="entry name" value="P-loop containing nucleoside triphosphate hydrolases"/>
    <property type="match status" value="2"/>
</dbReference>
<dbReference type="InterPro" id="IPR014001">
    <property type="entry name" value="Helicase_ATP-bd"/>
</dbReference>
<dbReference type="InterPro" id="IPR040980">
    <property type="entry name" value="SWI2_SNF2"/>
</dbReference>
<comment type="similarity">
    <text evidence="2 11">Belongs to the HsdR family.</text>
</comment>
<gene>
    <name evidence="14" type="ORF">SBRY_30842</name>
</gene>
<evidence type="ECO:0000256" key="9">
    <source>
        <dbReference type="ARBA" id="ARBA00022840"/>
    </source>
</evidence>
<dbReference type="SMART" id="SM00487">
    <property type="entry name" value="DEXDc"/>
    <property type="match status" value="1"/>
</dbReference>
<dbReference type="InterPro" id="IPR027417">
    <property type="entry name" value="P-loop_NTPase"/>
</dbReference>
<keyword evidence="4" id="KW-0540">Nuclease</keyword>
<feature type="region of interest" description="Disordered" evidence="12">
    <location>
        <begin position="1"/>
        <end position="28"/>
    </location>
</feature>
<evidence type="ECO:0000256" key="2">
    <source>
        <dbReference type="ARBA" id="ARBA00008598"/>
    </source>
</evidence>
<keyword evidence="10 11" id="KW-0238">DNA-binding</keyword>
<keyword evidence="15" id="KW-1185">Reference proteome</keyword>
<evidence type="ECO:0000256" key="8">
    <source>
        <dbReference type="ARBA" id="ARBA00022801"/>
    </source>
</evidence>
<dbReference type="Gene3D" id="3.40.50.300">
    <property type="entry name" value="P-loop containing nucleotide triphosphate hydrolases"/>
    <property type="match status" value="2"/>
</dbReference>
<reference evidence="14" key="1">
    <citation type="submission" date="2021-06" db="EMBL/GenBank/DDBJ databases">
        <authorList>
            <person name="Arsene-Ploetze F."/>
        </authorList>
    </citation>
    <scope>NUCLEOTIDE SEQUENCE</scope>
    <source>
        <strain evidence="14">SBRY1</strain>
    </source>
</reference>
<dbReference type="InterPro" id="IPR021810">
    <property type="entry name" value="T1RH-like_C"/>
</dbReference>
<evidence type="ECO:0000256" key="11">
    <source>
        <dbReference type="RuleBase" id="RU364115"/>
    </source>
</evidence>
<dbReference type="EMBL" id="CAJVAX010000017">
    <property type="protein sequence ID" value="CAG7643570.1"/>
    <property type="molecule type" value="Genomic_DNA"/>
</dbReference>
<keyword evidence="8 11" id="KW-0378">Hydrolase</keyword>
<keyword evidence="7" id="KW-0255">Endonuclease</keyword>
<dbReference type="NCBIfam" id="TIGR00348">
    <property type="entry name" value="hsdR"/>
    <property type="match status" value="1"/>
</dbReference>
<evidence type="ECO:0000313" key="14">
    <source>
        <dbReference type="EMBL" id="CAG7643570.1"/>
    </source>
</evidence>
<dbReference type="Pfam" id="PF18766">
    <property type="entry name" value="SWI2_SNF2"/>
    <property type="match status" value="1"/>
</dbReference>
<dbReference type="GO" id="GO:0005524">
    <property type="term" value="F:ATP binding"/>
    <property type="evidence" value="ECO:0007669"/>
    <property type="project" value="UniProtKB-KW"/>
</dbReference>
<comment type="function">
    <text evidence="11">Subunit R is required for both nuclease and ATPase activities, but not for modification.</text>
</comment>
<dbReference type="CDD" id="cd22332">
    <property type="entry name" value="HsdR_N"/>
    <property type="match status" value="1"/>
</dbReference>
<feature type="domain" description="Helicase ATP-binding" evidence="13">
    <location>
        <begin position="323"/>
        <end position="499"/>
    </location>
</feature>